<evidence type="ECO:0000256" key="11">
    <source>
        <dbReference type="ARBA" id="ARBA00048679"/>
    </source>
</evidence>
<dbReference type="STRING" id="1450537.A0A395HKV8"/>
<keyword evidence="7" id="KW-0547">Nucleotide-binding</keyword>
<dbReference type="GO" id="GO:0005634">
    <property type="term" value="C:nucleus"/>
    <property type="evidence" value="ECO:0007669"/>
    <property type="project" value="TreeGrafter"/>
</dbReference>
<accession>A0A395HKV8</accession>
<sequence length="1248" mass="138416">MGSSSYNLDVLQALPPTSVVSTSACESSWFREAYAVGVYDYDCRLPKRPAPSSKLAVILDAKRDCTNKRKNAKRLLFQSLRLHSGTTDTDADYPHFSICISEQFSHFIPHPGTDASEWVEKGSKLEIRRARELECKEGTQKSPQSDPFIRRLSTHTEDSMRCSAESISSNFDHLSRSSLLDHEHGLGPSGLDRIRQQPSSRVFTLPNISVSSLAPVASRSHSPSPRSASSSRAHPTRLFASDDIETLEDLHRFPCESLHSFSFAQKSEELLHNRHNILKRSIDFMRDRFGWAASNSPALAAAQARASGDPDTLSVVDISTRTSVSAKEDRYHFAGLARGPQTGPANVDSDNIFERAFTEPQLAATRFGEAATEYGSMGSHSRFSGQGTDDQKLQQQEEMRSHPSSRRVSIKKRTNTEVGSTAIRGKLMEILAPYTTTDPFSPTSSSTFGYGFPVPVLHTHSSKWTPASQAVFRTESEEPWTILAANDISCLIFGVTQAELRKLSILEVVQEDRREWIESKLRDPSTDAAAKLKTSPERSRFKPTHTKTMGMGNGVTAQLLSKPPSRARPPRRAQTDDGYGSSTRQLNHPPTKSRGVLLCGDVVPIKKRNGKTGSASIWVMEKRGGLIWVIEEIQEDVVTVTCNESWDIVKVEGDVDKIWGQGTVKPGERITELLPRLPEDCLAGSMRTGLTKVAETKYIASRTSAGICIPTIVTKGEGTRSFRISSFPHVAGMMVLSSSTLKIVSSNSVFSAALFGHERPEGLHITDLIPGFDDLLNVLVDEERVPLVDGIVIPETSFRRARTLSILRDGKANVVSVFLEPSGLAATHRDGSPIAVDVQLRVAKSGTIFTKPRKEPIDEVNETDSEHDAPIAVTELVYALWVTYSRHIHSAAPTTTIPSPLESVPSGAESPSAALVSDTPTPISSPHPYINEQTSVESQISTSTLSQQLSEAASQPLTDKPVQPVPEVRPASAKETPKKRTIADYTILEEMGQGAYGEVKLARLKKIPTKKVVLKYVTKKRILVDTWTRDRRLGTVPLEIHVLDFLRRDGLKHPNIVEMEGFFEDDVNYYIEMTPHGLPGMDLFDYIELKVNMDESECQNIFRQVVSAIHHLHTKALVVHRDIKDENVILDGEGRIKLIDFGSAAYIKNGPFDVFVGTIDYAAPEVLQGKSYRGKEQDIWALGILLYTIVYKENPFYNVDEILDHPLRVPFLPFSEDCIDLIRRMLDRDVDNRLTVSEVLEHPWMADN</sequence>
<evidence type="ECO:0000256" key="8">
    <source>
        <dbReference type="ARBA" id="ARBA00022777"/>
    </source>
</evidence>
<dbReference type="GO" id="GO:0004674">
    <property type="term" value="F:protein serine/threonine kinase activity"/>
    <property type="evidence" value="ECO:0007669"/>
    <property type="project" value="UniProtKB-KW"/>
</dbReference>
<feature type="region of interest" description="Disordered" evidence="12">
    <location>
        <begin position="214"/>
        <end position="237"/>
    </location>
</feature>
<evidence type="ECO:0000256" key="10">
    <source>
        <dbReference type="ARBA" id="ARBA00047899"/>
    </source>
</evidence>
<name>A0A395HKV8_ASPHC</name>
<comment type="catalytic activity">
    <reaction evidence="11">
        <text>L-seryl-[protein] + ATP = O-phospho-L-seryl-[protein] + ADP + H(+)</text>
        <dbReference type="Rhea" id="RHEA:17989"/>
        <dbReference type="Rhea" id="RHEA-COMP:9863"/>
        <dbReference type="Rhea" id="RHEA-COMP:11604"/>
        <dbReference type="ChEBI" id="CHEBI:15378"/>
        <dbReference type="ChEBI" id="CHEBI:29999"/>
        <dbReference type="ChEBI" id="CHEBI:30616"/>
        <dbReference type="ChEBI" id="CHEBI:83421"/>
        <dbReference type="ChEBI" id="CHEBI:456216"/>
        <dbReference type="EC" id="2.7.11.1"/>
    </reaction>
</comment>
<dbReference type="GO" id="GO:0005524">
    <property type="term" value="F:ATP binding"/>
    <property type="evidence" value="ECO:0007669"/>
    <property type="project" value="UniProtKB-KW"/>
</dbReference>
<dbReference type="AlphaFoldDB" id="A0A395HKV8"/>
<dbReference type="InterPro" id="IPR000719">
    <property type="entry name" value="Prot_kinase_dom"/>
</dbReference>
<proteinExistence type="predicted"/>
<keyword evidence="9" id="KW-0067">ATP-binding</keyword>
<evidence type="ECO:0000256" key="9">
    <source>
        <dbReference type="ARBA" id="ARBA00022840"/>
    </source>
</evidence>
<dbReference type="CDD" id="cd14004">
    <property type="entry name" value="STKc_PASK"/>
    <property type="match status" value="1"/>
</dbReference>
<dbReference type="PANTHER" id="PTHR24346">
    <property type="entry name" value="MAP/MICROTUBULE AFFINITY-REGULATING KINASE"/>
    <property type="match status" value="1"/>
</dbReference>
<dbReference type="GO" id="GO:0035556">
    <property type="term" value="P:intracellular signal transduction"/>
    <property type="evidence" value="ECO:0007669"/>
    <property type="project" value="TreeGrafter"/>
</dbReference>
<feature type="compositionally biased region" description="Basic and acidic residues" evidence="12">
    <location>
        <begin position="389"/>
        <end position="401"/>
    </location>
</feature>
<evidence type="ECO:0000256" key="1">
    <source>
        <dbReference type="ARBA" id="ARBA00004496"/>
    </source>
</evidence>
<dbReference type="SUPFAM" id="SSF56112">
    <property type="entry name" value="Protein kinase-like (PK-like)"/>
    <property type="match status" value="1"/>
</dbReference>
<dbReference type="Proteomes" id="UP000248961">
    <property type="component" value="Unassembled WGS sequence"/>
</dbReference>
<evidence type="ECO:0000256" key="5">
    <source>
        <dbReference type="ARBA" id="ARBA00022553"/>
    </source>
</evidence>
<feature type="compositionally biased region" description="Basic residues" evidence="12">
    <location>
        <begin position="403"/>
        <end position="413"/>
    </location>
</feature>
<dbReference type="Gene3D" id="1.10.510.10">
    <property type="entry name" value="Transferase(Phosphotransferase) domain 1"/>
    <property type="match status" value="1"/>
</dbReference>
<dbReference type="GeneID" id="37200812"/>
<dbReference type="EMBL" id="KZ824330">
    <property type="protein sequence ID" value="RAL07498.1"/>
    <property type="molecule type" value="Genomic_DNA"/>
</dbReference>
<feature type="compositionally biased region" description="Polar residues" evidence="12">
    <location>
        <begin position="580"/>
        <end position="590"/>
    </location>
</feature>
<dbReference type="Pfam" id="PF00069">
    <property type="entry name" value="Pkinase"/>
    <property type="match status" value="1"/>
</dbReference>
<feature type="compositionally biased region" description="Low complexity" evidence="12">
    <location>
        <begin position="217"/>
        <end position="233"/>
    </location>
</feature>
<dbReference type="RefSeq" id="XP_025546652.1">
    <property type="nucleotide sequence ID" value="XM_025696523.1"/>
</dbReference>
<comment type="catalytic activity">
    <reaction evidence="10">
        <text>L-threonyl-[protein] + ATP = O-phospho-L-threonyl-[protein] + ADP + H(+)</text>
        <dbReference type="Rhea" id="RHEA:46608"/>
        <dbReference type="Rhea" id="RHEA-COMP:11060"/>
        <dbReference type="Rhea" id="RHEA-COMP:11605"/>
        <dbReference type="ChEBI" id="CHEBI:15378"/>
        <dbReference type="ChEBI" id="CHEBI:30013"/>
        <dbReference type="ChEBI" id="CHEBI:30616"/>
        <dbReference type="ChEBI" id="CHEBI:61977"/>
        <dbReference type="ChEBI" id="CHEBI:456216"/>
        <dbReference type="EC" id="2.7.11.1"/>
    </reaction>
</comment>
<evidence type="ECO:0000256" key="7">
    <source>
        <dbReference type="ARBA" id="ARBA00022741"/>
    </source>
</evidence>
<feature type="region of interest" description="Disordered" evidence="12">
    <location>
        <begin position="374"/>
        <end position="414"/>
    </location>
</feature>
<dbReference type="InterPro" id="IPR008271">
    <property type="entry name" value="Ser/Thr_kinase_AS"/>
</dbReference>
<keyword evidence="8 14" id="KW-0418">Kinase</keyword>
<comment type="subcellular location">
    <subcellularLocation>
        <location evidence="1">Cytoplasm</location>
    </subcellularLocation>
</comment>
<dbReference type="PROSITE" id="PS50011">
    <property type="entry name" value="PROTEIN_KINASE_DOM"/>
    <property type="match status" value="1"/>
</dbReference>
<dbReference type="InterPro" id="IPR057213">
    <property type="entry name" value="DUF7891"/>
</dbReference>
<evidence type="ECO:0000313" key="14">
    <source>
        <dbReference type="EMBL" id="RAL07498.1"/>
    </source>
</evidence>
<dbReference type="EC" id="2.7.11.1" evidence="2"/>
<feature type="compositionally biased region" description="Low complexity" evidence="12">
    <location>
        <begin position="938"/>
        <end position="950"/>
    </location>
</feature>
<keyword evidence="4 14" id="KW-0723">Serine/threonine-protein kinase</keyword>
<feature type="compositionally biased region" description="Polar residues" evidence="12">
    <location>
        <begin position="378"/>
        <end position="388"/>
    </location>
</feature>
<organism evidence="14 15">
    <name type="scientific">Aspergillus homomorphus (strain CBS 101889)</name>
    <dbReference type="NCBI Taxonomy" id="1450537"/>
    <lineage>
        <taxon>Eukaryota</taxon>
        <taxon>Fungi</taxon>
        <taxon>Dikarya</taxon>
        <taxon>Ascomycota</taxon>
        <taxon>Pezizomycotina</taxon>
        <taxon>Eurotiomycetes</taxon>
        <taxon>Eurotiomycetidae</taxon>
        <taxon>Eurotiales</taxon>
        <taxon>Aspergillaceae</taxon>
        <taxon>Aspergillus</taxon>
        <taxon>Aspergillus subgen. Circumdati</taxon>
    </lineage>
</organism>
<dbReference type="FunFam" id="1.10.510.10:FF:000320">
    <property type="entry name" value="Serine/threonine protein kinase"/>
    <property type="match status" value="1"/>
</dbReference>
<evidence type="ECO:0000256" key="12">
    <source>
        <dbReference type="SAM" id="MobiDB-lite"/>
    </source>
</evidence>
<evidence type="ECO:0000256" key="4">
    <source>
        <dbReference type="ARBA" id="ARBA00022527"/>
    </source>
</evidence>
<dbReference type="SMART" id="SM00220">
    <property type="entry name" value="S_TKc"/>
    <property type="match status" value="1"/>
</dbReference>
<dbReference type="PANTHER" id="PTHR24346:SF51">
    <property type="entry name" value="PAS DOMAIN-CONTAINING SERINE_THREONINE-PROTEIN KINASE"/>
    <property type="match status" value="1"/>
</dbReference>
<evidence type="ECO:0000256" key="6">
    <source>
        <dbReference type="ARBA" id="ARBA00022679"/>
    </source>
</evidence>
<dbReference type="GO" id="GO:0005829">
    <property type="term" value="C:cytosol"/>
    <property type="evidence" value="ECO:0007669"/>
    <property type="project" value="TreeGrafter"/>
</dbReference>
<keyword evidence="15" id="KW-1185">Reference proteome</keyword>
<protein>
    <recommendedName>
        <fullName evidence="2">non-specific serine/threonine protein kinase</fullName>
        <ecNumber evidence="2">2.7.11.1</ecNumber>
    </recommendedName>
</protein>
<evidence type="ECO:0000256" key="3">
    <source>
        <dbReference type="ARBA" id="ARBA00022490"/>
    </source>
</evidence>
<evidence type="ECO:0000313" key="15">
    <source>
        <dbReference type="Proteomes" id="UP000248961"/>
    </source>
</evidence>
<feature type="region of interest" description="Disordered" evidence="12">
    <location>
        <begin position="523"/>
        <end position="594"/>
    </location>
</feature>
<dbReference type="OrthoDB" id="10252171at2759"/>
<dbReference type="InterPro" id="IPR011009">
    <property type="entry name" value="Kinase-like_dom_sf"/>
</dbReference>
<dbReference type="VEuPathDB" id="FungiDB:BO97DRAFT_418488"/>
<dbReference type="PROSITE" id="PS00108">
    <property type="entry name" value="PROTEIN_KINASE_ST"/>
    <property type="match status" value="1"/>
</dbReference>
<dbReference type="GO" id="GO:0045719">
    <property type="term" value="P:negative regulation of glycogen biosynthetic process"/>
    <property type="evidence" value="ECO:0007669"/>
    <property type="project" value="TreeGrafter"/>
</dbReference>
<evidence type="ECO:0000256" key="2">
    <source>
        <dbReference type="ARBA" id="ARBA00012513"/>
    </source>
</evidence>
<dbReference type="Gene3D" id="3.30.200.20">
    <property type="entry name" value="Phosphorylase Kinase, domain 1"/>
    <property type="match status" value="1"/>
</dbReference>
<keyword evidence="5" id="KW-0597">Phosphoprotein</keyword>
<feature type="domain" description="Protein kinase" evidence="13">
    <location>
        <begin position="985"/>
        <end position="1245"/>
    </location>
</feature>
<gene>
    <name evidence="14" type="ORF">BO97DRAFT_418488</name>
</gene>
<keyword evidence="6" id="KW-0808">Transferase</keyword>
<evidence type="ECO:0000259" key="13">
    <source>
        <dbReference type="PROSITE" id="PS50011"/>
    </source>
</evidence>
<feature type="region of interest" description="Disordered" evidence="12">
    <location>
        <begin position="893"/>
        <end position="976"/>
    </location>
</feature>
<reference evidence="14 15" key="1">
    <citation type="submission" date="2018-02" db="EMBL/GenBank/DDBJ databases">
        <title>The genomes of Aspergillus section Nigri reveals drivers in fungal speciation.</title>
        <authorList>
            <consortium name="DOE Joint Genome Institute"/>
            <person name="Vesth T.C."/>
            <person name="Nybo J."/>
            <person name="Theobald S."/>
            <person name="Brandl J."/>
            <person name="Frisvad J.C."/>
            <person name="Nielsen K.F."/>
            <person name="Lyhne E.K."/>
            <person name="Kogle M.E."/>
            <person name="Kuo A."/>
            <person name="Riley R."/>
            <person name="Clum A."/>
            <person name="Nolan M."/>
            <person name="Lipzen A."/>
            <person name="Salamov A."/>
            <person name="Henrissat B."/>
            <person name="Wiebenga A."/>
            <person name="De vries R.P."/>
            <person name="Grigoriev I.V."/>
            <person name="Mortensen U.H."/>
            <person name="Andersen M.R."/>
            <person name="Baker S.E."/>
        </authorList>
    </citation>
    <scope>NUCLEOTIDE SEQUENCE [LARGE SCALE GENOMIC DNA]</scope>
    <source>
        <strain evidence="14 15">CBS 101889</strain>
    </source>
</reference>
<dbReference type="Pfam" id="PF25421">
    <property type="entry name" value="DUF7891"/>
    <property type="match status" value="1"/>
</dbReference>
<keyword evidence="3" id="KW-0963">Cytoplasm</keyword>
<dbReference type="FunFam" id="3.30.200.20:FF:000314">
    <property type="entry name" value="Serine/threonine protein kinase"/>
    <property type="match status" value="1"/>
</dbReference>